<gene>
    <name evidence="1" type="ORF">SCF082_LOCUS49257</name>
</gene>
<organism evidence="1 2">
    <name type="scientific">Durusdinium trenchii</name>
    <dbReference type="NCBI Taxonomy" id="1381693"/>
    <lineage>
        <taxon>Eukaryota</taxon>
        <taxon>Sar</taxon>
        <taxon>Alveolata</taxon>
        <taxon>Dinophyceae</taxon>
        <taxon>Suessiales</taxon>
        <taxon>Symbiodiniaceae</taxon>
        <taxon>Durusdinium</taxon>
    </lineage>
</organism>
<evidence type="ECO:0000313" key="2">
    <source>
        <dbReference type="Proteomes" id="UP001642464"/>
    </source>
</evidence>
<keyword evidence="2" id="KW-1185">Reference proteome</keyword>
<accession>A0ABP0S025</accession>
<evidence type="ECO:0000313" key="1">
    <source>
        <dbReference type="EMBL" id="CAK9105693.1"/>
    </source>
</evidence>
<name>A0ABP0S025_9DINO</name>
<protein>
    <submittedName>
        <fullName evidence="1">Uncharacterized protein</fullName>
    </submittedName>
</protein>
<dbReference type="Proteomes" id="UP001642464">
    <property type="component" value="Unassembled WGS sequence"/>
</dbReference>
<proteinExistence type="predicted"/>
<reference evidence="1 2" key="1">
    <citation type="submission" date="2024-02" db="EMBL/GenBank/DDBJ databases">
        <authorList>
            <person name="Chen Y."/>
            <person name="Shah S."/>
            <person name="Dougan E. K."/>
            <person name="Thang M."/>
            <person name="Chan C."/>
        </authorList>
    </citation>
    <scope>NUCLEOTIDE SEQUENCE [LARGE SCALE GENOMIC DNA]</scope>
</reference>
<comment type="caution">
    <text evidence="1">The sequence shown here is derived from an EMBL/GenBank/DDBJ whole genome shotgun (WGS) entry which is preliminary data.</text>
</comment>
<dbReference type="EMBL" id="CAXAMM010042596">
    <property type="protein sequence ID" value="CAK9105693.1"/>
    <property type="molecule type" value="Genomic_DNA"/>
</dbReference>
<sequence length="230" mass="26038">MLTALMLIVPITAIRSSDEELSYGSCEHLTFSAYGTAEWTGWLKGARGGKATEMTWESCENLPKRTSCEFAYTYDGKHFVPCFWWNDLLKSENSLEPAPDLARCVASKPPLPAIEWELCSFRSERAKEKHEVNVRAGLEEKCVSSLCTYATTGKWRGFTKAAQAEGKMKPWKKTHDSMMSWGWQKAMEKECMFEMGGIRLSKEEVLQKILTPKDTFNKKVCNCASEDSCP</sequence>